<evidence type="ECO:0000256" key="4">
    <source>
        <dbReference type="ARBA" id="ARBA00022729"/>
    </source>
</evidence>
<dbReference type="PANTHER" id="PTHR33562:SF2">
    <property type="entry name" value="PROTEIN QUIVER"/>
    <property type="match status" value="1"/>
</dbReference>
<dbReference type="Pfam" id="PF17064">
    <property type="entry name" value="QVR"/>
    <property type="match status" value="1"/>
</dbReference>
<sequence>MAKYGFIVYISAFIFAFTFQQANALKCWRCSSDASSAAFCDDPFTQDIISEQQRRWSYVDCSFPPSQVSPYSPSQTRPVCKKMKQYINDKVVVSRSCAWEDVNAPPNACMNANTPSYIRTEFCETCAYDGCNSASTYGPIAFTVLLSLLLAKLFA</sequence>
<keyword evidence="4 9" id="KW-0732">Signal</keyword>
<evidence type="ECO:0000256" key="9">
    <source>
        <dbReference type="SAM" id="SignalP"/>
    </source>
</evidence>
<protein>
    <submittedName>
        <fullName evidence="10">Putative secreted protein</fullName>
    </submittedName>
</protein>
<name>U5EDB7_9DIPT</name>
<dbReference type="PANTHER" id="PTHR33562">
    <property type="entry name" value="ATILLA, ISOFORM B-RELATED-RELATED"/>
    <property type="match status" value="1"/>
</dbReference>
<accession>U5EDB7</accession>
<dbReference type="GO" id="GO:0032222">
    <property type="term" value="P:regulation of synaptic transmission, cholinergic"/>
    <property type="evidence" value="ECO:0007669"/>
    <property type="project" value="InterPro"/>
</dbReference>
<keyword evidence="8" id="KW-0449">Lipoprotein</keyword>
<evidence type="ECO:0000256" key="1">
    <source>
        <dbReference type="ARBA" id="ARBA00004589"/>
    </source>
</evidence>
<keyword evidence="3" id="KW-0812">Transmembrane</keyword>
<evidence type="ECO:0000256" key="8">
    <source>
        <dbReference type="ARBA" id="ARBA00023288"/>
    </source>
</evidence>
<dbReference type="InterPro" id="IPR031424">
    <property type="entry name" value="QVR-like"/>
</dbReference>
<keyword evidence="6" id="KW-0472">Membrane</keyword>
<dbReference type="AlphaFoldDB" id="U5EDB7"/>
<dbReference type="InterPro" id="IPR050975">
    <property type="entry name" value="Sleep_regulator"/>
</dbReference>
<keyword evidence="2" id="KW-0336">GPI-anchor</keyword>
<evidence type="ECO:0000256" key="2">
    <source>
        <dbReference type="ARBA" id="ARBA00022622"/>
    </source>
</evidence>
<evidence type="ECO:0000256" key="7">
    <source>
        <dbReference type="ARBA" id="ARBA00023180"/>
    </source>
</evidence>
<dbReference type="GO" id="GO:0030431">
    <property type="term" value="P:sleep"/>
    <property type="evidence" value="ECO:0007669"/>
    <property type="project" value="InterPro"/>
</dbReference>
<evidence type="ECO:0000313" key="10">
    <source>
        <dbReference type="EMBL" id="JAB55037.1"/>
    </source>
</evidence>
<dbReference type="CDD" id="cd23593">
    <property type="entry name" value="TFP_LU_ECD_Twit"/>
    <property type="match status" value="1"/>
</dbReference>
<organism evidence="10">
    <name type="scientific">Corethrella appendiculata</name>
    <dbReference type="NCBI Taxonomy" id="1370023"/>
    <lineage>
        <taxon>Eukaryota</taxon>
        <taxon>Metazoa</taxon>
        <taxon>Ecdysozoa</taxon>
        <taxon>Arthropoda</taxon>
        <taxon>Hexapoda</taxon>
        <taxon>Insecta</taxon>
        <taxon>Pterygota</taxon>
        <taxon>Neoptera</taxon>
        <taxon>Endopterygota</taxon>
        <taxon>Diptera</taxon>
        <taxon>Nematocera</taxon>
        <taxon>Culicoidea</taxon>
        <taxon>Chaoboridae</taxon>
        <taxon>Corethrella</taxon>
    </lineage>
</organism>
<proteinExistence type="evidence at transcript level"/>
<evidence type="ECO:0000256" key="5">
    <source>
        <dbReference type="ARBA" id="ARBA00022989"/>
    </source>
</evidence>
<dbReference type="EMBL" id="GANO01004834">
    <property type="protein sequence ID" value="JAB55037.1"/>
    <property type="molecule type" value="mRNA"/>
</dbReference>
<evidence type="ECO:0000256" key="3">
    <source>
        <dbReference type="ARBA" id="ARBA00022692"/>
    </source>
</evidence>
<comment type="subcellular location">
    <subcellularLocation>
        <location evidence="1">Membrane</location>
        <topology evidence="1">Lipid-anchor</topology>
        <topology evidence="1">GPI-anchor</topology>
    </subcellularLocation>
</comment>
<feature type="signal peptide" evidence="9">
    <location>
        <begin position="1"/>
        <end position="24"/>
    </location>
</feature>
<dbReference type="GO" id="GO:0098552">
    <property type="term" value="C:side of membrane"/>
    <property type="evidence" value="ECO:0007669"/>
    <property type="project" value="UniProtKB-KW"/>
</dbReference>
<evidence type="ECO:0000256" key="6">
    <source>
        <dbReference type="ARBA" id="ARBA00023136"/>
    </source>
</evidence>
<keyword evidence="7" id="KW-0325">Glycoprotein</keyword>
<keyword evidence="5" id="KW-1133">Transmembrane helix</keyword>
<reference evidence="10" key="1">
    <citation type="journal article" date="2014" name="Insect Biochem. Mol. Biol.">
        <title>An insight into the sialome of the frog biting fly, Corethrella appendiculata.</title>
        <authorList>
            <person name="Ribeiro J.M.C."/>
            <person name="Chagas A.C."/>
            <person name="Pham V.M."/>
            <person name="Lounibos L.P."/>
            <person name="Calvo E."/>
        </authorList>
    </citation>
    <scope>NUCLEOTIDE SEQUENCE</scope>
    <source>
        <tissue evidence="10">Salivary glands</tissue>
    </source>
</reference>
<feature type="chain" id="PRO_5004659293" evidence="9">
    <location>
        <begin position="25"/>
        <end position="155"/>
    </location>
</feature>